<comment type="caution">
    <text evidence="2">The sequence shown here is derived from an EMBL/GenBank/DDBJ whole genome shotgun (WGS) entry which is preliminary data.</text>
</comment>
<dbReference type="PRINTS" id="PR00081">
    <property type="entry name" value="GDHRDH"/>
</dbReference>
<dbReference type="PANTHER" id="PTHR43157">
    <property type="entry name" value="PHOSPHATIDYLINOSITOL-GLYCAN BIOSYNTHESIS CLASS F PROTEIN-RELATED"/>
    <property type="match status" value="1"/>
</dbReference>
<organism evidence="2">
    <name type="scientific">bioreactor metagenome</name>
    <dbReference type="NCBI Taxonomy" id="1076179"/>
    <lineage>
        <taxon>unclassified sequences</taxon>
        <taxon>metagenomes</taxon>
        <taxon>ecological metagenomes</taxon>
    </lineage>
</organism>
<evidence type="ECO:0000313" key="2">
    <source>
        <dbReference type="EMBL" id="MPM62334.1"/>
    </source>
</evidence>
<dbReference type="InterPro" id="IPR002347">
    <property type="entry name" value="SDR_fam"/>
</dbReference>
<sequence length="295" mass="33153">MKTALKSKTYVVTGFSSGIGFACTESLLEAGADLIGIGRNEQRCKEAVEKIQASFPQSRIQWVLANLSSQIEVRRAATEIAALLKKDGKSALDGLINVAGTFEYWMRLSEDGIETQWAVNHLAPFLLSHELMPYLRVAKDARLITVSSDSHYFGRIDWKDPQQTRHYNGLAAYGATKLANVLFSAEFNRRLWKASGVRAFAVDPGLVKTEIGFKNTPPLWRWVWQIRRSGGTMPEGPARGILHLLSTPDNDLVEGVYWKEGHQKNESRRALSLLDAKLLWEYSERLCGIENGEWK</sequence>
<proteinExistence type="predicted"/>
<dbReference type="EMBL" id="VSSQ01018813">
    <property type="protein sequence ID" value="MPM62334.1"/>
    <property type="molecule type" value="Genomic_DNA"/>
</dbReference>
<name>A0A645BKK8_9ZZZZ</name>
<dbReference type="Pfam" id="PF00106">
    <property type="entry name" value="adh_short"/>
    <property type="match status" value="1"/>
</dbReference>
<keyword evidence="1" id="KW-0560">Oxidoreductase</keyword>
<dbReference type="PANTHER" id="PTHR43157:SF31">
    <property type="entry name" value="PHOSPHATIDYLINOSITOL-GLYCAN BIOSYNTHESIS CLASS F PROTEIN"/>
    <property type="match status" value="1"/>
</dbReference>
<accession>A0A645BKK8</accession>
<dbReference type="Gene3D" id="3.40.50.720">
    <property type="entry name" value="NAD(P)-binding Rossmann-like Domain"/>
    <property type="match status" value="1"/>
</dbReference>
<dbReference type="InterPro" id="IPR036291">
    <property type="entry name" value="NAD(P)-bd_dom_sf"/>
</dbReference>
<protein>
    <submittedName>
        <fullName evidence="2">Uncharacterized protein</fullName>
    </submittedName>
</protein>
<dbReference type="AlphaFoldDB" id="A0A645BKK8"/>
<evidence type="ECO:0000256" key="1">
    <source>
        <dbReference type="ARBA" id="ARBA00023002"/>
    </source>
</evidence>
<reference evidence="2" key="1">
    <citation type="submission" date="2019-08" db="EMBL/GenBank/DDBJ databases">
        <authorList>
            <person name="Kucharzyk K."/>
            <person name="Murdoch R.W."/>
            <person name="Higgins S."/>
            <person name="Loffler F."/>
        </authorList>
    </citation>
    <scope>NUCLEOTIDE SEQUENCE</scope>
</reference>
<dbReference type="PROSITE" id="PS51257">
    <property type="entry name" value="PROKAR_LIPOPROTEIN"/>
    <property type="match status" value="1"/>
</dbReference>
<dbReference type="SUPFAM" id="SSF51735">
    <property type="entry name" value="NAD(P)-binding Rossmann-fold domains"/>
    <property type="match status" value="1"/>
</dbReference>
<gene>
    <name evidence="2" type="ORF">SDC9_109200</name>
</gene>
<dbReference type="GO" id="GO:0016491">
    <property type="term" value="F:oxidoreductase activity"/>
    <property type="evidence" value="ECO:0007669"/>
    <property type="project" value="UniProtKB-KW"/>
</dbReference>